<dbReference type="Ensembl" id="ENSNMLT00000040757.1">
    <property type="protein sequence ID" value="ENSNMLP00000036588.1"/>
    <property type="gene ID" value="ENSNMLG00000022678.1"/>
</dbReference>
<evidence type="ECO:0000256" key="2">
    <source>
        <dbReference type="ARBA" id="ARBA00022792"/>
    </source>
</evidence>
<feature type="region of interest" description="Disordered" evidence="8">
    <location>
        <begin position="47"/>
        <end position="114"/>
    </location>
</feature>
<keyword evidence="1" id="KW-0519">Myristate</keyword>
<name>A0A8C6UG83_9GOBI</name>
<evidence type="ECO:0000313" key="9">
    <source>
        <dbReference type="Ensembl" id="ENSNMLP00000036588.1"/>
    </source>
</evidence>
<feature type="compositionally biased region" description="Polar residues" evidence="8">
    <location>
        <begin position="105"/>
        <end position="114"/>
    </location>
</feature>
<comment type="subcellular location">
    <subcellularLocation>
        <location evidence="7">Mitochondrion inner membrane</location>
        <topology evidence="7">Lipid-anchor</topology>
    </subcellularLocation>
</comment>
<keyword evidence="6" id="KW-0449">Lipoprotein</keyword>
<proteinExistence type="predicted"/>
<keyword evidence="10" id="KW-1185">Reference proteome</keyword>
<protein>
    <submittedName>
        <fullName evidence="9">Coiled-coil-helix-coiled-coil-helix domain containing 3a</fullName>
    </submittedName>
</protein>
<dbReference type="GO" id="GO:0007007">
    <property type="term" value="P:inner mitochondrial membrane organization"/>
    <property type="evidence" value="ECO:0007669"/>
    <property type="project" value="TreeGrafter"/>
</dbReference>
<dbReference type="PANTHER" id="PTHR21588:SF23">
    <property type="entry name" value="MICOS COMPLEX SUBUNIT MIC19 ISOFORM X1"/>
    <property type="match status" value="1"/>
</dbReference>
<keyword evidence="2" id="KW-0999">Mitochondrion inner membrane</keyword>
<organism evidence="9 10">
    <name type="scientific">Neogobius melanostomus</name>
    <name type="common">round goby</name>
    <dbReference type="NCBI Taxonomy" id="47308"/>
    <lineage>
        <taxon>Eukaryota</taxon>
        <taxon>Metazoa</taxon>
        <taxon>Chordata</taxon>
        <taxon>Craniata</taxon>
        <taxon>Vertebrata</taxon>
        <taxon>Euteleostomi</taxon>
        <taxon>Actinopterygii</taxon>
        <taxon>Neopterygii</taxon>
        <taxon>Teleostei</taxon>
        <taxon>Neoteleostei</taxon>
        <taxon>Acanthomorphata</taxon>
        <taxon>Gobiaria</taxon>
        <taxon>Gobiiformes</taxon>
        <taxon>Gobioidei</taxon>
        <taxon>Gobiidae</taxon>
        <taxon>Benthophilinae</taxon>
        <taxon>Neogobiini</taxon>
        <taxon>Neogobius</taxon>
    </lineage>
</organism>
<dbReference type="GO" id="GO:0061617">
    <property type="term" value="C:MICOS complex"/>
    <property type="evidence" value="ECO:0007669"/>
    <property type="project" value="InterPro"/>
</dbReference>
<evidence type="ECO:0000256" key="5">
    <source>
        <dbReference type="ARBA" id="ARBA00023157"/>
    </source>
</evidence>
<dbReference type="PANTHER" id="PTHR21588">
    <property type="entry name" value="COILED-COIL-HELIX-COILED-COIL-HELIX DOMAIN CONTAINING 6"/>
    <property type="match status" value="1"/>
</dbReference>
<evidence type="ECO:0000256" key="6">
    <source>
        <dbReference type="ARBA" id="ARBA00023288"/>
    </source>
</evidence>
<accession>A0A8C6UG83</accession>
<dbReference type="InterPro" id="IPR007964">
    <property type="entry name" value="MIC19/MIC25"/>
</dbReference>
<keyword evidence="4" id="KW-0472">Membrane</keyword>
<evidence type="ECO:0000256" key="4">
    <source>
        <dbReference type="ARBA" id="ARBA00023136"/>
    </source>
</evidence>
<keyword evidence="3" id="KW-0496">Mitochondrion</keyword>
<evidence type="ECO:0000256" key="1">
    <source>
        <dbReference type="ARBA" id="ARBA00022707"/>
    </source>
</evidence>
<dbReference type="Proteomes" id="UP000694523">
    <property type="component" value="Unplaced"/>
</dbReference>
<feature type="compositionally biased region" description="Pro residues" evidence="8">
    <location>
        <begin position="59"/>
        <end position="87"/>
    </location>
</feature>
<sequence length="324" mass="35758">MGANNSTRRVSFESDENENITVVKGIRVEVPTVIDVVLPISTPMGAAKAVPAPASQPIEIPPPPPPTAPASPSSPAPTPATPEPIAPLPIAETIVSPSPEPPMAESTTAPVQSEPVSLALRKKIIQELSKGLEKDRVKAEQELQGWLESEKARASAHAQATAQSQVKDEVSRVLSVDRVAAQDNLQQAIVRERIASEDEKRRVQLYAKQLEAIEADLQRRDIFYRDQVARLEERSAQFYKVTTENYHKAADEVNAKYKRYEVYPVCAELQGQILACYRENAGKTLHCSNIAALYLQCVNKAKMVSNYPRNKRGILFLDQDVFLL</sequence>
<evidence type="ECO:0000256" key="3">
    <source>
        <dbReference type="ARBA" id="ARBA00023128"/>
    </source>
</evidence>
<evidence type="ECO:0000256" key="7">
    <source>
        <dbReference type="ARBA" id="ARBA00034476"/>
    </source>
</evidence>
<dbReference type="Pfam" id="PF05300">
    <property type="entry name" value="MIC19_MIC25"/>
    <property type="match status" value="1"/>
</dbReference>
<dbReference type="AlphaFoldDB" id="A0A8C6UG83"/>
<keyword evidence="5" id="KW-1015">Disulfide bond</keyword>
<reference evidence="9" key="1">
    <citation type="submission" date="2025-08" db="UniProtKB">
        <authorList>
            <consortium name="Ensembl"/>
        </authorList>
    </citation>
    <scope>IDENTIFICATION</scope>
</reference>
<evidence type="ECO:0000313" key="10">
    <source>
        <dbReference type="Proteomes" id="UP000694523"/>
    </source>
</evidence>
<dbReference type="InterPro" id="IPR052632">
    <property type="entry name" value="MICOS_subunit_Mic19"/>
</dbReference>
<reference evidence="9" key="2">
    <citation type="submission" date="2025-09" db="UniProtKB">
        <authorList>
            <consortium name="Ensembl"/>
        </authorList>
    </citation>
    <scope>IDENTIFICATION</scope>
</reference>
<evidence type="ECO:0000256" key="8">
    <source>
        <dbReference type="SAM" id="MobiDB-lite"/>
    </source>
</evidence>